<evidence type="ECO:0000313" key="2">
    <source>
        <dbReference type="EMBL" id="AMD92052.1"/>
    </source>
</evidence>
<sequence>MFENSRLSRYKVGKIIECFCIDIDATKTALLLKLNRKTVNRYFLAFRRLIYLHQVSQKEQILGVVEVDESFFGPTRVRGRPGPRKRGRGTLKQPVFGIYEREEAVYTELVTDCSAKTLQAIIRGKVSPESIIHSDYWKGYDGLVDVGYDKHFRIIAVRLSDVI</sequence>
<evidence type="ECO:0000259" key="1">
    <source>
        <dbReference type="SMART" id="SM01126"/>
    </source>
</evidence>
<dbReference type="KEGG" id="doa:AXF15_02300"/>
<protein>
    <submittedName>
        <fullName evidence="2">Transposase</fullName>
    </submittedName>
</protein>
<dbReference type="STRING" id="888061.AXF15_02300"/>
<dbReference type="EMBL" id="CP014230">
    <property type="protein sequence ID" value="AMD92052.1"/>
    <property type="molecule type" value="Genomic_DNA"/>
</dbReference>
<accession>A0A0X8JNX4</accession>
<dbReference type="SMART" id="SM01126">
    <property type="entry name" value="DDE_Tnp_IS1595"/>
    <property type="match status" value="1"/>
</dbReference>
<gene>
    <name evidence="2" type="ORF">AXF15_02300</name>
</gene>
<dbReference type="Pfam" id="PF12762">
    <property type="entry name" value="DDE_Tnp_IS1595"/>
    <property type="match status" value="1"/>
</dbReference>
<keyword evidence="3" id="KW-1185">Reference proteome</keyword>
<feature type="domain" description="ISXO2-like transposase" evidence="1">
    <location>
        <begin position="60"/>
        <end position="160"/>
    </location>
</feature>
<dbReference type="InterPro" id="IPR024445">
    <property type="entry name" value="Tnp_ISXO2-like"/>
</dbReference>
<dbReference type="NCBIfam" id="NF033547">
    <property type="entry name" value="transpos_IS1595"/>
    <property type="match status" value="1"/>
</dbReference>
<name>A0A0X8JNX4_9BACT</name>
<reference evidence="3" key="1">
    <citation type="submission" date="2016-02" db="EMBL/GenBank/DDBJ databases">
        <authorList>
            <person name="Holder M.E."/>
            <person name="Ajami N.J."/>
            <person name="Petrosino J.F."/>
        </authorList>
    </citation>
    <scope>NUCLEOTIDE SEQUENCE [LARGE SCALE GENOMIC DNA]</scope>
    <source>
        <strain evidence="3">DSM 12838</strain>
    </source>
</reference>
<proteinExistence type="predicted"/>
<dbReference type="Proteomes" id="UP000063964">
    <property type="component" value="Chromosome"/>
</dbReference>
<dbReference type="AlphaFoldDB" id="A0A0X8JNX4"/>
<organism evidence="2 3">
    <name type="scientific">Desulfomicrobium orale DSM 12838</name>
    <dbReference type="NCBI Taxonomy" id="888061"/>
    <lineage>
        <taxon>Bacteria</taxon>
        <taxon>Pseudomonadati</taxon>
        <taxon>Thermodesulfobacteriota</taxon>
        <taxon>Desulfovibrionia</taxon>
        <taxon>Desulfovibrionales</taxon>
        <taxon>Desulfomicrobiaceae</taxon>
        <taxon>Desulfomicrobium</taxon>
    </lineage>
</organism>
<evidence type="ECO:0000313" key="3">
    <source>
        <dbReference type="Proteomes" id="UP000063964"/>
    </source>
</evidence>